<evidence type="ECO:0000313" key="2">
    <source>
        <dbReference type="Proteomes" id="UP000250235"/>
    </source>
</evidence>
<dbReference type="Proteomes" id="UP000250235">
    <property type="component" value="Unassembled WGS sequence"/>
</dbReference>
<organism evidence="1 2">
    <name type="scientific">Dorcoceras hygrometricum</name>
    <dbReference type="NCBI Taxonomy" id="472368"/>
    <lineage>
        <taxon>Eukaryota</taxon>
        <taxon>Viridiplantae</taxon>
        <taxon>Streptophyta</taxon>
        <taxon>Embryophyta</taxon>
        <taxon>Tracheophyta</taxon>
        <taxon>Spermatophyta</taxon>
        <taxon>Magnoliopsida</taxon>
        <taxon>eudicotyledons</taxon>
        <taxon>Gunneridae</taxon>
        <taxon>Pentapetalae</taxon>
        <taxon>asterids</taxon>
        <taxon>lamiids</taxon>
        <taxon>Lamiales</taxon>
        <taxon>Gesneriaceae</taxon>
        <taxon>Didymocarpoideae</taxon>
        <taxon>Trichosporeae</taxon>
        <taxon>Loxocarpinae</taxon>
        <taxon>Dorcoceras</taxon>
    </lineage>
</organism>
<proteinExistence type="predicted"/>
<accession>A0A2Z7ADV6</accession>
<keyword evidence="2" id="KW-1185">Reference proteome</keyword>
<sequence length="162" mass="17505">MLNPSCKTQAQFVPYADLTKIPQLKAHGSNRKHLLQRLVLDQQLRVRSSQPSHTRVTNLKQSSTELEITAHGSLNSSAISSVRPFHASKLISSRATISFRLPAQLAHSDQLIAFSSAHGASSAYNAQALPVICPLSSGHQEVPNLNPDYSVSRPSISSGLNS</sequence>
<gene>
    <name evidence="1" type="ORF">F511_18724</name>
</gene>
<evidence type="ECO:0000313" key="1">
    <source>
        <dbReference type="EMBL" id="KZV19915.1"/>
    </source>
</evidence>
<dbReference type="EMBL" id="KV016253">
    <property type="protein sequence ID" value="KZV19915.1"/>
    <property type="molecule type" value="Genomic_DNA"/>
</dbReference>
<reference evidence="1 2" key="1">
    <citation type="journal article" date="2015" name="Proc. Natl. Acad. Sci. U.S.A.">
        <title>The resurrection genome of Boea hygrometrica: A blueprint for survival of dehydration.</title>
        <authorList>
            <person name="Xiao L."/>
            <person name="Yang G."/>
            <person name="Zhang L."/>
            <person name="Yang X."/>
            <person name="Zhao S."/>
            <person name="Ji Z."/>
            <person name="Zhou Q."/>
            <person name="Hu M."/>
            <person name="Wang Y."/>
            <person name="Chen M."/>
            <person name="Xu Y."/>
            <person name="Jin H."/>
            <person name="Xiao X."/>
            <person name="Hu G."/>
            <person name="Bao F."/>
            <person name="Hu Y."/>
            <person name="Wan P."/>
            <person name="Li L."/>
            <person name="Deng X."/>
            <person name="Kuang T."/>
            <person name="Xiang C."/>
            <person name="Zhu J.K."/>
            <person name="Oliver M.J."/>
            <person name="He Y."/>
        </authorList>
    </citation>
    <scope>NUCLEOTIDE SEQUENCE [LARGE SCALE GENOMIC DNA]</scope>
    <source>
        <strain evidence="2">cv. XS01</strain>
    </source>
</reference>
<dbReference type="AlphaFoldDB" id="A0A2Z7ADV6"/>
<protein>
    <submittedName>
        <fullName evidence="1">WD repeat-containing protein 91-like</fullName>
    </submittedName>
</protein>
<name>A0A2Z7ADV6_9LAMI</name>